<keyword evidence="7 9" id="KW-0057">Aromatic amino acid biosynthesis</keyword>
<dbReference type="Gene3D" id="3.20.20.70">
    <property type="entry name" value="Aldolase class I"/>
    <property type="match status" value="1"/>
</dbReference>
<dbReference type="EC" id="4.1.1.48" evidence="9"/>
<reference evidence="11 12" key="1">
    <citation type="submission" date="2016-10" db="EMBL/GenBank/DDBJ databases">
        <authorList>
            <person name="de Groot N.N."/>
        </authorList>
    </citation>
    <scope>NUCLEOTIDE SEQUENCE [LARGE SCALE GENOMIC DNA]</scope>
    <source>
        <strain evidence="11 12">ATCC 51327</strain>
    </source>
</reference>
<dbReference type="GO" id="GO:0004425">
    <property type="term" value="F:indole-3-glycerol-phosphate synthase activity"/>
    <property type="evidence" value="ECO:0007669"/>
    <property type="project" value="UniProtKB-UniRule"/>
</dbReference>
<dbReference type="GO" id="GO:0000162">
    <property type="term" value="P:L-tryptophan biosynthetic process"/>
    <property type="evidence" value="ECO:0007669"/>
    <property type="project" value="UniProtKB-UniRule"/>
</dbReference>
<dbReference type="InterPro" id="IPR045186">
    <property type="entry name" value="Indole-3-glycerol_P_synth"/>
</dbReference>
<accession>A0A1I4M6N4</accession>
<dbReference type="OrthoDB" id="9804217at2"/>
<dbReference type="NCBIfam" id="NF001377">
    <property type="entry name" value="PRK00278.2-4"/>
    <property type="match status" value="1"/>
</dbReference>
<evidence type="ECO:0000256" key="7">
    <source>
        <dbReference type="ARBA" id="ARBA00023141"/>
    </source>
</evidence>
<dbReference type="SUPFAM" id="SSF51366">
    <property type="entry name" value="Ribulose-phoshate binding barrel"/>
    <property type="match status" value="1"/>
</dbReference>
<evidence type="ECO:0000256" key="6">
    <source>
        <dbReference type="ARBA" id="ARBA00022822"/>
    </source>
</evidence>
<evidence type="ECO:0000256" key="1">
    <source>
        <dbReference type="ARBA" id="ARBA00001633"/>
    </source>
</evidence>
<keyword evidence="12" id="KW-1185">Reference proteome</keyword>
<evidence type="ECO:0000313" key="12">
    <source>
        <dbReference type="Proteomes" id="UP000199006"/>
    </source>
</evidence>
<dbReference type="HAMAP" id="MF_00134_B">
    <property type="entry name" value="IGPS_B"/>
    <property type="match status" value="1"/>
</dbReference>
<evidence type="ECO:0000259" key="10">
    <source>
        <dbReference type="Pfam" id="PF00218"/>
    </source>
</evidence>
<dbReference type="RefSeq" id="WP_089862519.1">
    <property type="nucleotide sequence ID" value="NZ_FOTI01000049.1"/>
</dbReference>
<evidence type="ECO:0000256" key="9">
    <source>
        <dbReference type="HAMAP-Rule" id="MF_00134"/>
    </source>
</evidence>
<evidence type="ECO:0000256" key="2">
    <source>
        <dbReference type="ARBA" id="ARBA00004696"/>
    </source>
</evidence>
<keyword evidence="8 9" id="KW-0456">Lyase</keyword>
<comment type="similarity">
    <text evidence="3 9">Belongs to the TrpC family.</text>
</comment>
<dbReference type="AlphaFoldDB" id="A0A1I4M6N4"/>
<comment type="pathway">
    <text evidence="2 9">Amino-acid biosynthesis; L-tryptophan biosynthesis; L-tryptophan from chorismate: step 4/5.</text>
</comment>
<name>A0A1I4M6N4_9FIRM</name>
<dbReference type="Pfam" id="PF00218">
    <property type="entry name" value="IGPS"/>
    <property type="match status" value="1"/>
</dbReference>
<comment type="catalytic activity">
    <reaction evidence="1 9">
        <text>1-(2-carboxyphenylamino)-1-deoxy-D-ribulose 5-phosphate + H(+) = (1S,2R)-1-C-(indol-3-yl)glycerol 3-phosphate + CO2 + H2O</text>
        <dbReference type="Rhea" id="RHEA:23476"/>
        <dbReference type="ChEBI" id="CHEBI:15377"/>
        <dbReference type="ChEBI" id="CHEBI:15378"/>
        <dbReference type="ChEBI" id="CHEBI:16526"/>
        <dbReference type="ChEBI" id="CHEBI:58613"/>
        <dbReference type="ChEBI" id="CHEBI:58866"/>
        <dbReference type="EC" id="4.1.1.48"/>
    </reaction>
</comment>
<dbReference type="InterPro" id="IPR013785">
    <property type="entry name" value="Aldolase_TIM"/>
</dbReference>
<dbReference type="PANTHER" id="PTHR22854:SF2">
    <property type="entry name" value="INDOLE-3-GLYCEROL-PHOSPHATE SYNTHASE"/>
    <property type="match status" value="1"/>
</dbReference>
<gene>
    <name evidence="9" type="primary">trpC</name>
    <name evidence="11" type="ORF">SAMN02983006_02511</name>
</gene>
<dbReference type="FunFam" id="3.20.20.70:FF:000024">
    <property type="entry name" value="Indole-3-glycerol phosphate synthase"/>
    <property type="match status" value="1"/>
</dbReference>
<evidence type="ECO:0000256" key="4">
    <source>
        <dbReference type="ARBA" id="ARBA00022605"/>
    </source>
</evidence>
<sequence>MILDKIVQVKKEEIAALKKPNHPLQAKLAEPDLSLLAEIKKASPSKGLIKANFQPIKQLQAYQKAGAAAISVLTDQQFFQGSTEILAQVRQATNLPVLRKEFIIDAIQVYQSLFLGADVILLIAAILSQQQLEKLLSLSRELGLEAIVEVHTAAELARVMATEAKIIGINNRNLHDFTVTLQTTAELLNIIKNKGQRANYYIIAESGIKTKTDISYLKDLGVDGVLIGETLMRAPDPIKKVKELGIS</sequence>
<dbReference type="GO" id="GO:0004640">
    <property type="term" value="F:phosphoribosylanthranilate isomerase activity"/>
    <property type="evidence" value="ECO:0007669"/>
    <property type="project" value="TreeGrafter"/>
</dbReference>
<keyword evidence="6 9" id="KW-0822">Tryptophan biosynthesis</keyword>
<evidence type="ECO:0000256" key="5">
    <source>
        <dbReference type="ARBA" id="ARBA00022793"/>
    </source>
</evidence>
<dbReference type="PROSITE" id="PS00614">
    <property type="entry name" value="IGPS"/>
    <property type="match status" value="1"/>
</dbReference>
<evidence type="ECO:0000313" key="11">
    <source>
        <dbReference type="EMBL" id="SFL98665.1"/>
    </source>
</evidence>
<evidence type="ECO:0000256" key="8">
    <source>
        <dbReference type="ARBA" id="ARBA00023239"/>
    </source>
</evidence>
<dbReference type="InterPro" id="IPR011060">
    <property type="entry name" value="RibuloseP-bd_barrel"/>
</dbReference>
<protein>
    <recommendedName>
        <fullName evidence="9">Indole-3-glycerol phosphate synthase</fullName>
        <shortName evidence="9">IGPS</shortName>
        <ecNumber evidence="9">4.1.1.48</ecNumber>
    </recommendedName>
</protein>
<organism evidence="11 12">
    <name type="scientific">Halanaerobium salsuginis</name>
    <dbReference type="NCBI Taxonomy" id="29563"/>
    <lineage>
        <taxon>Bacteria</taxon>
        <taxon>Bacillati</taxon>
        <taxon>Bacillota</taxon>
        <taxon>Clostridia</taxon>
        <taxon>Halanaerobiales</taxon>
        <taxon>Halanaerobiaceae</taxon>
        <taxon>Halanaerobium</taxon>
    </lineage>
</organism>
<dbReference type="STRING" id="29563.SAMN02983006_02511"/>
<dbReference type="PANTHER" id="PTHR22854">
    <property type="entry name" value="TRYPTOPHAN BIOSYNTHESIS PROTEIN"/>
    <property type="match status" value="1"/>
</dbReference>
<evidence type="ECO:0000256" key="3">
    <source>
        <dbReference type="ARBA" id="ARBA00008737"/>
    </source>
</evidence>
<feature type="domain" description="Indole-3-glycerol phosphate synthase" evidence="10">
    <location>
        <begin position="16"/>
        <end position="244"/>
    </location>
</feature>
<dbReference type="UniPathway" id="UPA00035">
    <property type="reaction ID" value="UER00043"/>
</dbReference>
<dbReference type="InterPro" id="IPR013798">
    <property type="entry name" value="Indole-3-glycerol_P_synth_dom"/>
</dbReference>
<keyword evidence="4 9" id="KW-0028">Amino-acid biosynthesis</keyword>
<dbReference type="Proteomes" id="UP000199006">
    <property type="component" value="Unassembled WGS sequence"/>
</dbReference>
<dbReference type="EMBL" id="FOTI01000049">
    <property type="protein sequence ID" value="SFL98665.1"/>
    <property type="molecule type" value="Genomic_DNA"/>
</dbReference>
<dbReference type="CDD" id="cd00331">
    <property type="entry name" value="IGPS"/>
    <property type="match status" value="1"/>
</dbReference>
<keyword evidence="5 9" id="KW-0210">Decarboxylase</keyword>
<proteinExistence type="inferred from homology"/>
<dbReference type="InterPro" id="IPR001468">
    <property type="entry name" value="Indole-3-GlycerolPSynthase_CS"/>
</dbReference>